<protein>
    <submittedName>
        <fullName evidence="1">Unnamed protein product</fullName>
    </submittedName>
</protein>
<reference evidence="1" key="1">
    <citation type="submission" date="2023-04" db="EMBL/GenBank/DDBJ databases">
        <title>Phytophthora fragariaefolia NBRC 109709.</title>
        <authorList>
            <person name="Ichikawa N."/>
            <person name="Sato H."/>
            <person name="Tonouchi N."/>
        </authorList>
    </citation>
    <scope>NUCLEOTIDE SEQUENCE</scope>
    <source>
        <strain evidence="1">NBRC 109709</strain>
    </source>
</reference>
<proteinExistence type="predicted"/>
<dbReference type="EMBL" id="BSXT01005158">
    <property type="protein sequence ID" value="GMF59917.1"/>
    <property type="molecule type" value="Genomic_DNA"/>
</dbReference>
<name>A0A9W7D9U9_9STRA</name>
<accession>A0A9W7D9U9</accession>
<comment type="caution">
    <text evidence="1">The sequence shown here is derived from an EMBL/GenBank/DDBJ whole genome shotgun (WGS) entry which is preliminary data.</text>
</comment>
<dbReference type="OrthoDB" id="119983at2759"/>
<keyword evidence="2" id="KW-1185">Reference proteome</keyword>
<sequence>MFMGLSRVGFGLGTNTQVFPKSSCHRNDRDIVQGTTREYRHLAGFNRFRAWNEGQKKRHPEYMKIIAAMPSFKTASYEKILERLGYFWSTARFLLQFRADSPFLKWKFFQKRMVRVAVDAIVKRIVRSQCQSFDMHSIWKLEQAHGNQRTCAKSSQGIEAGLAEACNSGLHGRVQDEEALLAVPPDAFFCSILRQHEAPETKEA</sequence>
<gene>
    <name evidence="1" type="ORF">Pfra01_002598400</name>
</gene>
<evidence type="ECO:0000313" key="2">
    <source>
        <dbReference type="Proteomes" id="UP001165121"/>
    </source>
</evidence>
<dbReference type="AlphaFoldDB" id="A0A9W7D9U9"/>
<organism evidence="1 2">
    <name type="scientific">Phytophthora fragariaefolia</name>
    <dbReference type="NCBI Taxonomy" id="1490495"/>
    <lineage>
        <taxon>Eukaryota</taxon>
        <taxon>Sar</taxon>
        <taxon>Stramenopiles</taxon>
        <taxon>Oomycota</taxon>
        <taxon>Peronosporomycetes</taxon>
        <taxon>Peronosporales</taxon>
        <taxon>Peronosporaceae</taxon>
        <taxon>Phytophthora</taxon>
    </lineage>
</organism>
<dbReference type="Proteomes" id="UP001165121">
    <property type="component" value="Unassembled WGS sequence"/>
</dbReference>
<evidence type="ECO:0000313" key="1">
    <source>
        <dbReference type="EMBL" id="GMF59917.1"/>
    </source>
</evidence>